<comment type="subcellular location">
    <subcellularLocation>
        <location evidence="2">Cytoplasmic vesicle membrane</location>
        <topology evidence="2">Single-pass type I membrane protein</topology>
    </subcellularLocation>
    <subcellularLocation>
        <location evidence="4">Golgi apparatus membrane</location>
        <topology evidence="4">Single-pass type I membrane protein</topology>
    </subcellularLocation>
    <subcellularLocation>
        <location evidence="1">Mitochondrion membrane</location>
        <topology evidence="1">Single-pass membrane protein</topology>
    </subcellularLocation>
    <subcellularLocation>
        <location evidence="3">Preautophagosomal structure membrane</location>
        <topology evidence="3">Single-pass type I membrane protein</topology>
    </subcellularLocation>
</comment>
<feature type="transmembrane region" description="Helical" evidence="18">
    <location>
        <begin position="206"/>
        <end position="224"/>
    </location>
</feature>
<dbReference type="AlphaFoldDB" id="A0A397SJ54"/>
<feature type="chain" id="PRO_5017306829" description="Autophagy-related protein 27" evidence="19">
    <location>
        <begin position="22"/>
        <end position="271"/>
    </location>
</feature>
<dbReference type="GO" id="GO:0000139">
    <property type="term" value="C:Golgi membrane"/>
    <property type="evidence" value="ECO:0007669"/>
    <property type="project" value="UniProtKB-SubCell"/>
</dbReference>
<comment type="caution">
    <text evidence="21">The sequence shown here is derived from an EMBL/GenBank/DDBJ whole genome shotgun (WGS) entry which is preliminary data.</text>
</comment>
<dbReference type="Gene3D" id="2.70.130.10">
    <property type="entry name" value="Mannose-6-phosphate receptor binding domain"/>
    <property type="match status" value="1"/>
</dbReference>
<dbReference type="EMBL" id="QKYT01000459">
    <property type="protein sequence ID" value="RIA84929.1"/>
    <property type="molecule type" value="Genomic_DNA"/>
</dbReference>
<keyword evidence="11 18" id="KW-1133">Transmembrane helix</keyword>
<gene>
    <name evidence="21" type="ORF">C1645_782988</name>
</gene>
<reference evidence="21 22" key="1">
    <citation type="submission" date="2018-06" db="EMBL/GenBank/DDBJ databases">
        <title>Comparative genomics reveals the genomic features of Rhizophagus irregularis, R. cerebriforme, R. diaphanum and Gigaspora rosea, and their symbiotic lifestyle signature.</title>
        <authorList>
            <person name="Morin E."/>
            <person name="San Clemente H."/>
            <person name="Chen E.C.H."/>
            <person name="De La Providencia I."/>
            <person name="Hainaut M."/>
            <person name="Kuo A."/>
            <person name="Kohler A."/>
            <person name="Murat C."/>
            <person name="Tang N."/>
            <person name="Roy S."/>
            <person name="Loubradou J."/>
            <person name="Henrissat B."/>
            <person name="Grigoriev I.V."/>
            <person name="Corradi N."/>
            <person name="Roux C."/>
            <person name="Martin F.M."/>
        </authorList>
    </citation>
    <scope>NUCLEOTIDE SEQUENCE [LARGE SCALE GENOMIC DNA]</scope>
    <source>
        <strain evidence="21 22">DAOM 227022</strain>
    </source>
</reference>
<keyword evidence="14" id="KW-0496">Mitochondrion</keyword>
<evidence type="ECO:0000256" key="9">
    <source>
        <dbReference type="ARBA" id="ARBA00022729"/>
    </source>
</evidence>
<keyword evidence="8 18" id="KW-0812">Transmembrane</keyword>
<protein>
    <recommendedName>
        <fullName evidence="6">Autophagy-related protein 27</fullName>
    </recommendedName>
</protein>
<evidence type="ECO:0000256" key="10">
    <source>
        <dbReference type="ARBA" id="ARBA00022927"/>
    </source>
</evidence>
<evidence type="ECO:0000256" key="16">
    <source>
        <dbReference type="ARBA" id="ARBA00023157"/>
    </source>
</evidence>
<evidence type="ECO:0000256" key="4">
    <source>
        <dbReference type="ARBA" id="ARBA00004614"/>
    </source>
</evidence>
<comment type="similarity">
    <text evidence="5">Belongs to the ATG27 family.</text>
</comment>
<evidence type="ECO:0000256" key="7">
    <source>
        <dbReference type="ARBA" id="ARBA00022448"/>
    </source>
</evidence>
<dbReference type="PANTHER" id="PTHR15071">
    <property type="entry name" value="MANNOSE-6-PHOSPHATE RECEPTOR FAMILY MEMBER"/>
    <property type="match status" value="1"/>
</dbReference>
<dbReference type="Pfam" id="PF09451">
    <property type="entry name" value="ATG27"/>
    <property type="match status" value="1"/>
</dbReference>
<keyword evidence="12" id="KW-0072">Autophagy</keyword>
<keyword evidence="16" id="KW-1015">Disulfide bond</keyword>
<dbReference type="GO" id="GO:0015031">
    <property type="term" value="P:protein transport"/>
    <property type="evidence" value="ECO:0007669"/>
    <property type="project" value="UniProtKB-KW"/>
</dbReference>
<evidence type="ECO:0000256" key="3">
    <source>
        <dbReference type="ARBA" id="ARBA00004472"/>
    </source>
</evidence>
<evidence type="ECO:0000256" key="11">
    <source>
        <dbReference type="ARBA" id="ARBA00022989"/>
    </source>
</evidence>
<dbReference type="OrthoDB" id="29460at2759"/>
<evidence type="ECO:0000313" key="21">
    <source>
        <dbReference type="EMBL" id="RIA84929.1"/>
    </source>
</evidence>
<keyword evidence="15 18" id="KW-0472">Membrane</keyword>
<dbReference type="InterPro" id="IPR044865">
    <property type="entry name" value="MRH_dom"/>
</dbReference>
<evidence type="ECO:0000256" key="6">
    <source>
        <dbReference type="ARBA" id="ARBA00013776"/>
    </source>
</evidence>
<evidence type="ECO:0000256" key="19">
    <source>
        <dbReference type="SAM" id="SignalP"/>
    </source>
</evidence>
<dbReference type="STRING" id="658196.A0A397SJ54"/>
<feature type="domain" description="MRH" evidence="20">
    <location>
        <begin position="27"/>
        <end position="191"/>
    </location>
</feature>
<evidence type="ECO:0000313" key="22">
    <source>
        <dbReference type="Proteomes" id="UP000265703"/>
    </source>
</evidence>
<evidence type="ECO:0000259" key="20">
    <source>
        <dbReference type="PROSITE" id="PS51914"/>
    </source>
</evidence>
<proteinExistence type="inferred from homology"/>
<organism evidence="21 22">
    <name type="scientific">Glomus cerebriforme</name>
    <dbReference type="NCBI Taxonomy" id="658196"/>
    <lineage>
        <taxon>Eukaryota</taxon>
        <taxon>Fungi</taxon>
        <taxon>Fungi incertae sedis</taxon>
        <taxon>Mucoromycota</taxon>
        <taxon>Glomeromycotina</taxon>
        <taxon>Glomeromycetes</taxon>
        <taxon>Glomerales</taxon>
        <taxon>Glomeraceae</taxon>
        <taxon>Glomus</taxon>
    </lineage>
</organism>
<dbReference type="InterPro" id="IPR018939">
    <property type="entry name" value="Autophagy-rel_prot_27"/>
</dbReference>
<keyword evidence="17" id="KW-0968">Cytoplasmic vesicle</keyword>
<evidence type="ECO:0000256" key="12">
    <source>
        <dbReference type="ARBA" id="ARBA00023006"/>
    </source>
</evidence>
<evidence type="ECO:0000256" key="13">
    <source>
        <dbReference type="ARBA" id="ARBA00023034"/>
    </source>
</evidence>
<dbReference type="GO" id="GO:0031966">
    <property type="term" value="C:mitochondrial membrane"/>
    <property type="evidence" value="ECO:0007669"/>
    <property type="project" value="UniProtKB-SubCell"/>
</dbReference>
<dbReference type="GO" id="GO:0030659">
    <property type="term" value="C:cytoplasmic vesicle membrane"/>
    <property type="evidence" value="ECO:0007669"/>
    <property type="project" value="UniProtKB-SubCell"/>
</dbReference>
<feature type="signal peptide" evidence="19">
    <location>
        <begin position="1"/>
        <end position="21"/>
    </location>
</feature>
<evidence type="ECO:0000256" key="5">
    <source>
        <dbReference type="ARBA" id="ARBA00005363"/>
    </source>
</evidence>
<dbReference type="SUPFAM" id="SSF50911">
    <property type="entry name" value="Mannose 6-phosphate receptor domain"/>
    <property type="match status" value="1"/>
</dbReference>
<dbReference type="Proteomes" id="UP000265703">
    <property type="component" value="Unassembled WGS sequence"/>
</dbReference>
<keyword evidence="13" id="KW-0333">Golgi apparatus</keyword>
<evidence type="ECO:0000256" key="2">
    <source>
        <dbReference type="ARBA" id="ARBA00004358"/>
    </source>
</evidence>
<name>A0A397SJ54_9GLOM</name>
<evidence type="ECO:0000256" key="17">
    <source>
        <dbReference type="ARBA" id="ARBA00023329"/>
    </source>
</evidence>
<evidence type="ECO:0000256" key="1">
    <source>
        <dbReference type="ARBA" id="ARBA00004304"/>
    </source>
</evidence>
<keyword evidence="10" id="KW-0653">Protein transport</keyword>
<sequence length="271" mass="31056">MWKFTSIFLFAFAILAILALGQTSFAFDCSEFEVDRIKFNLQSLNKTEKITQEEKTPPTITDTEYHINPCAPLTYDNDDDESKKNHCDNNTYICQIKTNYLEGRKDPRIISIKQIAGGELNPELALGPALNNDDMHGHLSMIYHGASYNDEPQQANITFICKKQGDNKITKYNYKENTLFIEWETQAACGEKIPEEDKGMSGFTKFILTLIFIGLCYFGIGAAYKYHAYKAHGWDLLPHLDFWRDVPYLVSDVFKYIVNSFRTGRGGYSRV</sequence>
<evidence type="ECO:0000256" key="8">
    <source>
        <dbReference type="ARBA" id="ARBA00022692"/>
    </source>
</evidence>
<keyword evidence="22" id="KW-1185">Reference proteome</keyword>
<accession>A0A397SJ54</accession>
<keyword evidence="7" id="KW-0813">Transport</keyword>
<dbReference type="PROSITE" id="PS51914">
    <property type="entry name" value="MRH"/>
    <property type="match status" value="1"/>
</dbReference>
<evidence type="ECO:0000256" key="18">
    <source>
        <dbReference type="SAM" id="Phobius"/>
    </source>
</evidence>
<evidence type="ECO:0000256" key="14">
    <source>
        <dbReference type="ARBA" id="ARBA00023128"/>
    </source>
</evidence>
<dbReference type="PANTHER" id="PTHR15071:SF13">
    <property type="entry name" value="AUTOPHAGY-RELATED PROTEIN 27"/>
    <property type="match status" value="1"/>
</dbReference>
<dbReference type="InterPro" id="IPR009011">
    <property type="entry name" value="Man6P_isomerase_rcpt-bd_dom_sf"/>
</dbReference>
<dbReference type="GO" id="GO:0034045">
    <property type="term" value="C:phagophore assembly site membrane"/>
    <property type="evidence" value="ECO:0007669"/>
    <property type="project" value="UniProtKB-SubCell"/>
</dbReference>
<dbReference type="GO" id="GO:0006914">
    <property type="term" value="P:autophagy"/>
    <property type="evidence" value="ECO:0007669"/>
    <property type="project" value="UniProtKB-KW"/>
</dbReference>
<keyword evidence="9 19" id="KW-0732">Signal</keyword>
<evidence type="ECO:0000256" key="15">
    <source>
        <dbReference type="ARBA" id="ARBA00023136"/>
    </source>
</evidence>